<evidence type="ECO:0000313" key="5">
    <source>
        <dbReference type="EMBL" id="OAN55718.1"/>
    </source>
</evidence>
<dbReference type="InterPro" id="IPR017871">
    <property type="entry name" value="ABC_transporter-like_CS"/>
</dbReference>
<dbReference type="InterPro" id="IPR027417">
    <property type="entry name" value="P-loop_NTPase"/>
</dbReference>
<accession>A0A178MX08</accession>
<dbReference type="PROSITE" id="PS50893">
    <property type="entry name" value="ABC_TRANSPORTER_2"/>
    <property type="match status" value="1"/>
</dbReference>
<keyword evidence="6" id="KW-1185">Reference proteome</keyword>
<name>A0A178MX08_9PROT</name>
<dbReference type="Proteomes" id="UP000078543">
    <property type="component" value="Unassembled WGS sequence"/>
</dbReference>
<feature type="domain" description="ABC transporter" evidence="4">
    <location>
        <begin position="6"/>
        <end position="242"/>
    </location>
</feature>
<dbReference type="Gene3D" id="3.40.50.300">
    <property type="entry name" value="P-loop containing nucleotide triphosphate hydrolases"/>
    <property type="match status" value="1"/>
</dbReference>
<dbReference type="Pfam" id="PF00005">
    <property type="entry name" value="ABC_tran"/>
    <property type="match status" value="1"/>
</dbReference>
<dbReference type="RefSeq" id="WP_068497876.1">
    <property type="nucleotide sequence ID" value="NZ_LWQU01000095.1"/>
</dbReference>
<dbReference type="PROSITE" id="PS00211">
    <property type="entry name" value="ABC_TRANSPORTER_1"/>
    <property type="match status" value="1"/>
</dbReference>
<evidence type="ECO:0000256" key="2">
    <source>
        <dbReference type="ARBA" id="ARBA00022741"/>
    </source>
</evidence>
<gene>
    <name evidence="5" type="ORF">A6A05_08165</name>
</gene>
<sequence>MSQSSIVVENLNTFYGSRHILKNVSLTVEPGEIFIIMGGSGSGKTTLLNHLLGLLIPTSGTIRILGKDIHAVSALERQALRTRMGVAFQSGALFSSMSVGENIALPLREHAELDETTIGIVTRLKLEVVSLAGFENLMPAELSGGMIKRAALARAIVMDPRLLFCDEPSAGLDPVVASSIDDLILRLRDAMGMSIVVVTHDLDSAFKIADRICVLDKGEVLALDTVDAIRRSDNERIQNLLNRRTEEAEVDPDAYLRRLMGEKERSTRFGPQARKGL</sequence>
<dbReference type="GO" id="GO:0005524">
    <property type="term" value="F:ATP binding"/>
    <property type="evidence" value="ECO:0007669"/>
    <property type="project" value="UniProtKB-KW"/>
</dbReference>
<evidence type="ECO:0000259" key="4">
    <source>
        <dbReference type="PROSITE" id="PS50893"/>
    </source>
</evidence>
<keyword evidence="3 5" id="KW-0067">ATP-binding</keyword>
<dbReference type="AlphaFoldDB" id="A0A178MX08"/>
<dbReference type="STRING" id="1437059.A6A05_08165"/>
<keyword evidence="2" id="KW-0547">Nucleotide-binding</keyword>
<dbReference type="InterPro" id="IPR003593">
    <property type="entry name" value="AAA+_ATPase"/>
</dbReference>
<dbReference type="PANTHER" id="PTHR43023">
    <property type="entry name" value="PROTEIN TRIGALACTOSYLDIACYLGLYCEROL 3, CHLOROPLASTIC"/>
    <property type="match status" value="1"/>
</dbReference>
<protein>
    <submittedName>
        <fullName evidence="5">ABC transporter ATP-binding protein</fullName>
    </submittedName>
</protein>
<keyword evidence="1" id="KW-0813">Transport</keyword>
<dbReference type="SUPFAM" id="SSF52540">
    <property type="entry name" value="P-loop containing nucleoside triphosphate hydrolases"/>
    <property type="match status" value="1"/>
</dbReference>
<evidence type="ECO:0000256" key="1">
    <source>
        <dbReference type="ARBA" id="ARBA00022448"/>
    </source>
</evidence>
<dbReference type="OrthoDB" id="9802264at2"/>
<reference evidence="5 6" key="1">
    <citation type="submission" date="2016-04" db="EMBL/GenBank/DDBJ databases">
        <title>Draft genome sequence of freshwater magnetotactic bacteria Magnetospirillum marisnigri SP-1 and Magnetospirillum moscoviense BB-1.</title>
        <authorList>
            <person name="Koziaeva V."/>
            <person name="Dziuba M.V."/>
            <person name="Ivanov T.M."/>
            <person name="Kuznetsov B."/>
            <person name="Grouzdev D.S."/>
        </authorList>
    </citation>
    <scope>NUCLEOTIDE SEQUENCE [LARGE SCALE GENOMIC DNA]</scope>
    <source>
        <strain evidence="5 6">BB-1</strain>
    </source>
</reference>
<evidence type="ECO:0000313" key="6">
    <source>
        <dbReference type="Proteomes" id="UP000078543"/>
    </source>
</evidence>
<comment type="caution">
    <text evidence="5">The sequence shown here is derived from an EMBL/GenBank/DDBJ whole genome shotgun (WGS) entry which is preliminary data.</text>
</comment>
<dbReference type="GO" id="GO:0016887">
    <property type="term" value="F:ATP hydrolysis activity"/>
    <property type="evidence" value="ECO:0007669"/>
    <property type="project" value="InterPro"/>
</dbReference>
<proteinExistence type="predicted"/>
<evidence type="ECO:0000256" key="3">
    <source>
        <dbReference type="ARBA" id="ARBA00022840"/>
    </source>
</evidence>
<dbReference type="PANTHER" id="PTHR43023:SF6">
    <property type="entry name" value="INTERMEMBRANE PHOSPHOLIPID TRANSPORT SYSTEM ATP-BINDING PROTEIN MLAF"/>
    <property type="match status" value="1"/>
</dbReference>
<dbReference type="InterPro" id="IPR003439">
    <property type="entry name" value="ABC_transporter-like_ATP-bd"/>
</dbReference>
<dbReference type="EMBL" id="LWQU01000095">
    <property type="protein sequence ID" value="OAN55718.1"/>
    <property type="molecule type" value="Genomic_DNA"/>
</dbReference>
<organism evidence="5 6">
    <name type="scientific">Magnetospirillum moscoviense</name>
    <dbReference type="NCBI Taxonomy" id="1437059"/>
    <lineage>
        <taxon>Bacteria</taxon>
        <taxon>Pseudomonadati</taxon>
        <taxon>Pseudomonadota</taxon>
        <taxon>Alphaproteobacteria</taxon>
        <taxon>Rhodospirillales</taxon>
        <taxon>Rhodospirillaceae</taxon>
        <taxon>Magnetospirillum</taxon>
    </lineage>
</organism>
<dbReference type="SMART" id="SM00382">
    <property type="entry name" value="AAA"/>
    <property type="match status" value="1"/>
</dbReference>